<dbReference type="InterPro" id="IPR005624">
    <property type="entry name" value="PduO/GlcC-like"/>
</dbReference>
<evidence type="ECO:0000313" key="2">
    <source>
        <dbReference type="EMBL" id="KAK3317398.1"/>
    </source>
</evidence>
<dbReference type="GO" id="GO:0006620">
    <property type="term" value="P:post-translational protein targeting to endoplasmic reticulum membrane"/>
    <property type="evidence" value="ECO:0007669"/>
    <property type="project" value="TreeGrafter"/>
</dbReference>
<dbReference type="PANTHER" id="PTHR28255:SF1">
    <property type="entry name" value="UPF0303 PROTEIN YBR137W"/>
    <property type="match status" value="1"/>
</dbReference>
<dbReference type="GO" id="GO:0072380">
    <property type="term" value="C:TRC complex"/>
    <property type="evidence" value="ECO:0007669"/>
    <property type="project" value="TreeGrafter"/>
</dbReference>
<organism evidence="2 3">
    <name type="scientific">Cercophora scortea</name>
    <dbReference type="NCBI Taxonomy" id="314031"/>
    <lineage>
        <taxon>Eukaryota</taxon>
        <taxon>Fungi</taxon>
        <taxon>Dikarya</taxon>
        <taxon>Ascomycota</taxon>
        <taxon>Pezizomycotina</taxon>
        <taxon>Sordariomycetes</taxon>
        <taxon>Sordariomycetidae</taxon>
        <taxon>Sordariales</taxon>
        <taxon>Lasiosphaeriaceae</taxon>
        <taxon>Cercophora</taxon>
    </lineage>
</organism>
<keyword evidence="3" id="KW-1185">Reference proteome</keyword>
<comment type="caution">
    <text evidence="2">The sequence shown here is derived from an EMBL/GenBank/DDBJ whole genome shotgun (WGS) entry which is preliminary data.</text>
</comment>
<dbReference type="SUPFAM" id="SSF143744">
    <property type="entry name" value="GlcG-like"/>
    <property type="match status" value="1"/>
</dbReference>
<dbReference type="PANTHER" id="PTHR28255">
    <property type="match status" value="1"/>
</dbReference>
<dbReference type="EMBL" id="JAUEPO010000007">
    <property type="protein sequence ID" value="KAK3317398.1"/>
    <property type="molecule type" value="Genomic_DNA"/>
</dbReference>
<gene>
    <name evidence="2" type="ORF">B0T19DRAFT_291061</name>
</gene>
<dbReference type="AlphaFoldDB" id="A0AAE0I2J0"/>
<accession>A0AAE0I2J0</accession>
<proteinExistence type="predicted"/>
<protein>
    <submittedName>
        <fullName evidence="2">Uncharacterized protein</fullName>
    </submittedName>
</protein>
<sequence>MSQKVWVRREKAGGEKSQIPEARPIEHPPSDLTAIKNEGDTFVFSSFTADDAWHLGNLLRTRLAPLVHHNNTPTLISISLANSNQVVFQCVSGPGTTPDNETWVQRKRNSVLRFGCSTWYLHCKYAGNEEAFRLKFGMGAEQASQYAIHGGAIPIRVAGVEGIVAVVIVSGLKQHEDHGVIVEVVKENWQMV</sequence>
<feature type="region of interest" description="Disordered" evidence="1">
    <location>
        <begin position="1"/>
        <end position="28"/>
    </location>
</feature>
<dbReference type="InterPro" id="IPR038084">
    <property type="entry name" value="PduO/GlcC-like_sf"/>
</dbReference>
<reference evidence="2" key="2">
    <citation type="submission" date="2023-06" db="EMBL/GenBank/DDBJ databases">
        <authorList>
            <consortium name="Lawrence Berkeley National Laboratory"/>
            <person name="Haridas S."/>
            <person name="Hensen N."/>
            <person name="Bonometti L."/>
            <person name="Westerberg I."/>
            <person name="Brannstrom I.O."/>
            <person name="Guillou S."/>
            <person name="Cros-Aarteil S."/>
            <person name="Calhoun S."/>
            <person name="Kuo A."/>
            <person name="Mondo S."/>
            <person name="Pangilinan J."/>
            <person name="Riley R."/>
            <person name="Labutti K."/>
            <person name="Andreopoulos B."/>
            <person name="Lipzen A."/>
            <person name="Chen C."/>
            <person name="Yanf M."/>
            <person name="Daum C."/>
            <person name="Ng V."/>
            <person name="Clum A."/>
            <person name="Steindorff A."/>
            <person name="Ohm R."/>
            <person name="Martin F."/>
            <person name="Silar P."/>
            <person name="Natvig D."/>
            <person name="Lalanne C."/>
            <person name="Gautier V."/>
            <person name="Ament-Velasquez S.L."/>
            <person name="Kruys A."/>
            <person name="Hutchinson M.I."/>
            <person name="Powell A.J."/>
            <person name="Barry K."/>
            <person name="Miller A.N."/>
            <person name="Grigoriev I.V."/>
            <person name="Debuchy R."/>
            <person name="Gladieux P."/>
            <person name="Thoren M.H."/>
            <person name="Johannesson H."/>
        </authorList>
    </citation>
    <scope>NUCLEOTIDE SEQUENCE</scope>
    <source>
        <strain evidence="2">SMH4131-1</strain>
    </source>
</reference>
<dbReference type="Pfam" id="PF03928">
    <property type="entry name" value="HbpS-like"/>
    <property type="match status" value="1"/>
</dbReference>
<dbReference type="InterPro" id="IPR010371">
    <property type="entry name" value="YBR137W-like"/>
</dbReference>
<reference evidence="2" key="1">
    <citation type="journal article" date="2023" name="Mol. Phylogenet. Evol.">
        <title>Genome-scale phylogeny and comparative genomics of the fungal order Sordariales.</title>
        <authorList>
            <person name="Hensen N."/>
            <person name="Bonometti L."/>
            <person name="Westerberg I."/>
            <person name="Brannstrom I.O."/>
            <person name="Guillou S."/>
            <person name="Cros-Aarteil S."/>
            <person name="Calhoun S."/>
            <person name="Haridas S."/>
            <person name="Kuo A."/>
            <person name="Mondo S."/>
            <person name="Pangilinan J."/>
            <person name="Riley R."/>
            <person name="LaButti K."/>
            <person name="Andreopoulos B."/>
            <person name="Lipzen A."/>
            <person name="Chen C."/>
            <person name="Yan M."/>
            <person name="Daum C."/>
            <person name="Ng V."/>
            <person name="Clum A."/>
            <person name="Steindorff A."/>
            <person name="Ohm R.A."/>
            <person name="Martin F."/>
            <person name="Silar P."/>
            <person name="Natvig D.O."/>
            <person name="Lalanne C."/>
            <person name="Gautier V."/>
            <person name="Ament-Velasquez S.L."/>
            <person name="Kruys A."/>
            <person name="Hutchinson M.I."/>
            <person name="Powell A.J."/>
            <person name="Barry K."/>
            <person name="Miller A.N."/>
            <person name="Grigoriev I.V."/>
            <person name="Debuchy R."/>
            <person name="Gladieux P."/>
            <person name="Hiltunen Thoren M."/>
            <person name="Johannesson H."/>
        </authorList>
    </citation>
    <scope>NUCLEOTIDE SEQUENCE</scope>
    <source>
        <strain evidence="2">SMH4131-1</strain>
    </source>
</reference>
<evidence type="ECO:0000256" key="1">
    <source>
        <dbReference type="SAM" id="MobiDB-lite"/>
    </source>
</evidence>
<evidence type="ECO:0000313" key="3">
    <source>
        <dbReference type="Proteomes" id="UP001286456"/>
    </source>
</evidence>
<dbReference type="Proteomes" id="UP001286456">
    <property type="component" value="Unassembled WGS sequence"/>
</dbReference>
<name>A0AAE0I2J0_9PEZI</name>
<dbReference type="Gene3D" id="3.30.450.150">
    <property type="entry name" value="Haem-degrading domain"/>
    <property type="match status" value="1"/>
</dbReference>
<dbReference type="PIRSF" id="PIRSF008757">
    <property type="entry name" value="UCP008757"/>
    <property type="match status" value="1"/>
</dbReference>